<protein>
    <submittedName>
        <fullName evidence="1">Uncharacterized protein</fullName>
    </submittedName>
</protein>
<reference evidence="1 2" key="1">
    <citation type="submission" date="2020-07" db="EMBL/GenBank/DDBJ databases">
        <title>Gai3-2, isolated from salt lake.</title>
        <authorList>
            <person name="Cui H."/>
            <person name="Shi X."/>
        </authorList>
    </citation>
    <scope>NUCLEOTIDE SEQUENCE [LARGE SCALE GENOMIC DNA]</scope>
    <source>
        <strain evidence="1 2">Gai3-2</strain>
        <plasmid evidence="1 2">unnamed3</plasmid>
    </source>
</reference>
<name>A0A7D5KW86_9EURY</name>
<evidence type="ECO:0000313" key="1">
    <source>
        <dbReference type="EMBL" id="QLG30000.1"/>
    </source>
</evidence>
<geneLocation type="plasmid" evidence="1 2">
    <name>unnamed3</name>
</geneLocation>
<keyword evidence="1" id="KW-0614">Plasmid</keyword>
<gene>
    <name evidence="1" type="ORF">HUG10_20555</name>
</gene>
<dbReference type="EMBL" id="CP058532">
    <property type="protein sequence ID" value="QLG30000.1"/>
    <property type="molecule type" value="Genomic_DNA"/>
</dbReference>
<accession>A0A7D5KW86</accession>
<sequence>MSDIRVQSPMYEDEYTMESPDHHADDPQPGDIVRLGNDTIVRIVAAKDEGADRPPLYTVALERTIGVHPDNGELEDISGYGIADVLVHRESAAVLKDTMAHLAYVNVLEEMGFDEAAELVGHVKSLTFTKVRGWSIPKTPEHEVFDE</sequence>
<proteinExistence type="predicted"/>
<evidence type="ECO:0000313" key="2">
    <source>
        <dbReference type="Proteomes" id="UP000509750"/>
    </source>
</evidence>
<dbReference type="RefSeq" id="WP_179171574.1">
    <property type="nucleotide sequence ID" value="NZ_CP058532.1"/>
</dbReference>
<dbReference type="AlphaFoldDB" id="A0A7D5KW86"/>
<organism evidence="1 2">
    <name type="scientific">Halorarum halophilum</name>
    <dbReference type="NCBI Taxonomy" id="2743090"/>
    <lineage>
        <taxon>Archaea</taxon>
        <taxon>Methanobacteriati</taxon>
        <taxon>Methanobacteriota</taxon>
        <taxon>Stenosarchaea group</taxon>
        <taxon>Halobacteria</taxon>
        <taxon>Halobacteriales</taxon>
        <taxon>Haloferacaceae</taxon>
        <taxon>Halorarum</taxon>
    </lineage>
</organism>
<dbReference type="Proteomes" id="UP000509750">
    <property type="component" value="Plasmid unnamed3"/>
</dbReference>
<keyword evidence="2" id="KW-1185">Reference proteome</keyword>
<dbReference type="KEGG" id="halg:HUG10_20555"/>
<dbReference type="GeneID" id="56031278"/>